<dbReference type="GO" id="GO:0008270">
    <property type="term" value="F:zinc ion binding"/>
    <property type="evidence" value="ECO:0007669"/>
    <property type="project" value="UniProtKB-UniRule"/>
</dbReference>
<dbReference type="FunFam" id="3.10.310.40:FF:000001">
    <property type="entry name" value="Alanine--tRNA ligase"/>
    <property type="match status" value="1"/>
</dbReference>
<feature type="binding site" evidence="11">
    <location>
        <position position="561"/>
    </location>
    <ligand>
        <name>Zn(2+)</name>
        <dbReference type="ChEBI" id="CHEBI:29105"/>
    </ligand>
</feature>
<dbReference type="InterPro" id="IPR012947">
    <property type="entry name" value="tRNA_SAD"/>
</dbReference>
<organism evidence="13 14">
    <name type="scientific">Bythopirellula polymerisocia</name>
    <dbReference type="NCBI Taxonomy" id="2528003"/>
    <lineage>
        <taxon>Bacteria</taxon>
        <taxon>Pseudomonadati</taxon>
        <taxon>Planctomycetota</taxon>
        <taxon>Planctomycetia</taxon>
        <taxon>Pirellulales</taxon>
        <taxon>Lacipirellulaceae</taxon>
        <taxon>Bythopirellula</taxon>
    </lineage>
</organism>
<evidence type="ECO:0000256" key="8">
    <source>
        <dbReference type="ARBA" id="ARBA00022884"/>
    </source>
</evidence>
<dbReference type="RefSeq" id="WP_146451931.1">
    <property type="nucleotide sequence ID" value="NZ_SJPS01000005.1"/>
</dbReference>
<protein>
    <recommendedName>
        <fullName evidence="11">Alanine--tRNA ligase</fullName>
        <ecNumber evidence="11">6.1.1.7</ecNumber>
    </recommendedName>
    <alternativeName>
        <fullName evidence="11">Alanyl-tRNA synthetase</fullName>
        <shortName evidence="11">AlaRS</shortName>
    </alternativeName>
</protein>
<dbReference type="GO" id="GO:0004813">
    <property type="term" value="F:alanine-tRNA ligase activity"/>
    <property type="evidence" value="ECO:0007669"/>
    <property type="project" value="UniProtKB-UniRule"/>
</dbReference>
<dbReference type="AlphaFoldDB" id="A0A5C6CJG3"/>
<dbReference type="SUPFAM" id="SSF50447">
    <property type="entry name" value="Translation proteins"/>
    <property type="match status" value="1"/>
</dbReference>
<evidence type="ECO:0000256" key="10">
    <source>
        <dbReference type="ARBA" id="ARBA00023146"/>
    </source>
</evidence>
<keyword evidence="14" id="KW-1185">Reference proteome</keyword>
<dbReference type="InterPro" id="IPR045864">
    <property type="entry name" value="aa-tRNA-synth_II/BPL/LPL"/>
</dbReference>
<dbReference type="InterPro" id="IPR018162">
    <property type="entry name" value="Ala-tRNA-ligase_IIc_anticod-bd"/>
</dbReference>
<comment type="cofactor">
    <cofactor evidence="11">
        <name>Zn(2+)</name>
        <dbReference type="ChEBI" id="CHEBI:29105"/>
    </cofactor>
    <text evidence="11">Binds 1 zinc ion per subunit.</text>
</comment>
<dbReference type="Gene3D" id="2.40.30.130">
    <property type="match status" value="1"/>
</dbReference>
<dbReference type="Pfam" id="PF01411">
    <property type="entry name" value="tRNA-synt_2c"/>
    <property type="match status" value="1"/>
</dbReference>
<feature type="binding site" evidence="11">
    <location>
        <position position="667"/>
    </location>
    <ligand>
        <name>Zn(2+)</name>
        <dbReference type="ChEBI" id="CHEBI:29105"/>
    </ligand>
</feature>
<gene>
    <name evidence="11 13" type="primary">alaS</name>
    <name evidence="13" type="ORF">Pla144_35960</name>
</gene>
<dbReference type="GO" id="GO:0005524">
    <property type="term" value="F:ATP binding"/>
    <property type="evidence" value="ECO:0007669"/>
    <property type="project" value="UniProtKB-UniRule"/>
</dbReference>
<dbReference type="SUPFAM" id="SSF55186">
    <property type="entry name" value="ThrRS/AlaRS common domain"/>
    <property type="match status" value="1"/>
</dbReference>
<proteinExistence type="inferred from homology"/>
<name>A0A5C6CJG3_9BACT</name>
<evidence type="ECO:0000256" key="2">
    <source>
        <dbReference type="ARBA" id="ARBA00022555"/>
    </source>
</evidence>
<dbReference type="Pfam" id="PF02272">
    <property type="entry name" value="DHHA1"/>
    <property type="match status" value="1"/>
</dbReference>
<evidence type="ECO:0000256" key="11">
    <source>
        <dbReference type="HAMAP-Rule" id="MF_00036"/>
    </source>
</evidence>
<dbReference type="GO" id="GO:0006419">
    <property type="term" value="P:alanyl-tRNA aminoacylation"/>
    <property type="evidence" value="ECO:0007669"/>
    <property type="project" value="UniProtKB-UniRule"/>
</dbReference>
<dbReference type="SUPFAM" id="SSF101353">
    <property type="entry name" value="Putative anticodon-binding domain of alanyl-tRNA synthetase (AlaRS)"/>
    <property type="match status" value="1"/>
</dbReference>
<dbReference type="InterPro" id="IPR018165">
    <property type="entry name" value="Ala-tRNA-synth_IIc_core"/>
</dbReference>
<keyword evidence="4 11" id="KW-0479">Metal-binding</keyword>
<comment type="caution">
    <text evidence="13">The sequence shown here is derived from an EMBL/GenBank/DDBJ whole genome shotgun (WGS) entry which is preliminary data.</text>
</comment>
<dbReference type="InterPro" id="IPR023033">
    <property type="entry name" value="Ala_tRNA_ligase_euk/bac"/>
</dbReference>
<dbReference type="NCBIfam" id="TIGR00344">
    <property type="entry name" value="alaS"/>
    <property type="match status" value="1"/>
</dbReference>
<dbReference type="FunFam" id="3.30.980.10:FF:000004">
    <property type="entry name" value="Alanine--tRNA ligase, cytoplasmic"/>
    <property type="match status" value="1"/>
</dbReference>
<feature type="binding site" evidence="11">
    <location>
        <position position="663"/>
    </location>
    <ligand>
        <name>Zn(2+)</name>
        <dbReference type="ChEBI" id="CHEBI:29105"/>
    </ligand>
</feature>
<sequence length="941" mass="102868">MKTDELREKYLAFFETKGHTRVASDVLVPTWDPSVLFTPAGMNQFKDHFLGKVKLDYTRATSCQKCLRTGDIDNVGRTAYHHTFFEMLGNFSFGDYFKRDAINWAWEFLTDKKWLGINPDRLTVTVYLDDEEAGEIWAKDIGLAKAKIERLDEGENFWPASAPSQGPDGVCGPCSEIYFHPDEGKSVEIWNLVFTQFNRVGDPPENLRPLPSKNIDTGMGLERTVATLQGVPTNYHIDNLMPIVQAAAEVCGVKYTLDSDAGRRCRRITDHVRACTFAVHENVYPGANKEKYVVKRLLRRAVLDGHQLGLRDPFLFKLVPFVVEAMRSAYPELTETTERVASVIQQEEANFFGTIDAGLNRIDRVFEDMRKENRVKVEGGVAAELYQTFGVPPELFEALAAEHNLTFDWEGYTRAMELHGEASGKVQHTVMGAKGPLDSLKHALHSTPFLGYETTEAAAVVKGIVVGESPDDHLCDQLDDLSHKAVRVVLDQSPFYGESGGQVGDSGKIIGKDFEFQVSDSHKDGQLIVHLGQLTKGVIREGDAVQAIVDTDRRQGIRRAHSATHILHHALQKHLGTHAQQQGSKVDCDWLRFDFTNLSPVTAEQISAITQDVNKHVDEAKPVKWETLPLAEARKQGAMMLFGEKYPDPVRMVSMGSFSKELCGGTHLDNTAEVEAFEVLSEEGVSAGTRRIVALTGPQATQYSDQVCTAVRSASETIGCAQLALASNVSDLLEKQRDLKKLLTSGGVLPNSDAGEMATNLSSEEPKPSQAKEILTQVAKMLSVSPLAVPERVVALNEEVLALRDRLAQRAAAGPLSADALLAEATKVGDVQVVVAEAPTADANLMRQLIDQIRQKVSLSAVLLAATEGDDKVTLVAGISKDLQALGGHAGNWIKPVAQALGGGGGGRPDLAQAGGKEPERLSEALEVARHTIANMIEGKS</sequence>
<keyword evidence="9 11" id="KW-0648">Protein biosynthesis</keyword>
<dbReference type="InterPro" id="IPR002318">
    <property type="entry name" value="Ala-tRNA-lgiase_IIc"/>
</dbReference>
<evidence type="ECO:0000256" key="1">
    <source>
        <dbReference type="ARBA" id="ARBA00008226"/>
    </source>
</evidence>
<dbReference type="OrthoDB" id="9803884at2"/>
<dbReference type="FunFam" id="2.40.30.130:FF:000001">
    <property type="entry name" value="Alanine--tRNA ligase"/>
    <property type="match status" value="1"/>
</dbReference>
<dbReference type="InterPro" id="IPR003156">
    <property type="entry name" value="DHHA1_dom"/>
</dbReference>
<comment type="function">
    <text evidence="11">Catalyzes the attachment of alanine to tRNA(Ala) in a two-step reaction: alanine is first activated by ATP to form Ala-AMP and then transferred to the acceptor end of tRNA(Ala). Also edits incorrectly charged Ser-tRNA(Ala) and Gly-tRNA(Ala) via its editing domain.</text>
</comment>
<keyword evidence="11" id="KW-0963">Cytoplasm</keyword>
<comment type="similarity">
    <text evidence="1 11">Belongs to the class-II aminoacyl-tRNA synthetase family.</text>
</comment>
<dbReference type="EMBL" id="SJPS01000005">
    <property type="protein sequence ID" value="TWU24710.1"/>
    <property type="molecule type" value="Genomic_DNA"/>
</dbReference>
<keyword evidence="6 11" id="KW-0862">Zinc</keyword>
<evidence type="ECO:0000256" key="9">
    <source>
        <dbReference type="ARBA" id="ARBA00022917"/>
    </source>
</evidence>
<evidence type="ECO:0000313" key="13">
    <source>
        <dbReference type="EMBL" id="TWU24710.1"/>
    </source>
</evidence>
<evidence type="ECO:0000256" key="3">
    <source>
        <dbReference type="ARBA" id="ARBA00022598"/>
    </source>
</evidence>
<evidence type="ECO:0000256" key="7">
    <source>
        <dbReference type="ARBA" id="ARBA00022840"/>
    </source>
</evidence>
<evidence type="ECO:0000313" key="14">
    <source>
        <dbReference type="Proteomes" id="UP000318437"/>
    </source>
</evidence>
<evidence type="ECO:0000259" key="12">
    <source>
        <dbReference type="PROSITE" id="PS50860"/>
    </source>
</evidence>
<dbReference type="Pfam" id="PF07973">
    <property type="entry name" value="tRNA_SAD"/>
    <property type="match status" value="1"/>
</dbReference>
<dbReference type="GO" id="GO:0000049">
    <property type="term" value="F:tRNA binding"/>
    <property type="evidence" value="ECO:0007669"/>
    <property type="project" value="UniProtKB-KW"/>
</dbReference>
<dbReference type="CDD" id="cd00673">
    <property type="entry name" value="AlaRS_core"/>
    <property type="match status" value="1"/>
</dbReference>
<dbReference type="InterPro" id="IPR009000">
    <property type="entry name" value="Transl_B-barrel_sf"/>
</dbReference>
<accession>A0A5C6CJG3</accession>
<dbReference type="GO" id="GO:0002161">
    <property type="term" value="F:aminoacyl-tRNA deacylase activity"/>
    <property type="evidence" value="ECO:0007669"/>
    <property type="project" value="TreeGrafter"/>
</dbReference>
<evidence type="ECO:0000256" key="4">
    <source>
        <dbReference type="ARBA" id="ARBA00022723"/>
    </source>
</evidence>
<dbReference type="Gene3D" id="3.10.310.40">
    <property type="match status" value="1"/>
</dbReference>
<evidence type="ECO:0000256" key="6">
    <source>
        <dbReference type="ARBA" id="ARBA00022833"/>
    </source>
</evidence>
<comment type="domain">
    <text evidence="11">Consists of three domains; the N-terminal catalytic domain, the editing domain and the C-terminal C-Ala domain. The editing domain removes incorrectly charged amino acids, while the C-Ala domain, along with tRNA(Ala), serves as a bridge to cooperatively bring together the editing and aminoacylation centers thus stimulating deacylation of misacylated tRNAs.</text>
</comment>
<dbReference type="PROSITE" id="PS50860">
    <property type="entry name" value="AA_TRNA_LIGASE_II_ALA"/>
    <property type="match status" value="1"/>
</dbReference>
<dbReference type="EC" id="6.1.1.7" evidence="11"/>
<dbReference type="Gene3D" id="3.30.980.10">
    <property type="entry name" value="Threonyl-trna Synthetase, Chain A, domain 2"/>
    <property type="match status" value="1"/>
</dbReference>
<dbReference type="FunFam" id="3.30.54.20:FF:000001">
    <property type="entry name" value="Alanine--tRNA ligase"/>
    <property type="match status" value="1"/>
</dbReference>
<dbReference type="PANTHER" id="PTHR11777">
    <property type="entry name" value="ALANYL-TRNA SYNTHETASE"/>
    <property type="match status" value="1"/>
</dbReference>
<evidence type="ECO:0000256" key="5">
    <source>
        <dbReference type="ARBA" id="ARBA00022741"/>
    </source>
</evidence>
<keyword evidence="10 11" id="KW-0030">Aminoacyl-tRNA synthetase</keyword>
<feature type="binding site" evidence="11">
    <location>
        <position position="565"/>
    </location>
    <ligand>
        <name>Zn(2+)</name>
        <dbReference type="ChEBI" id="CHEBI:29105"/>
    </ligand>
</feature>
<keyword evidence="7 11" id="KW-0067">ATP-binding</keyword>
<dbReference type="SUPFAM" id="SSF55681">
    <property type="entry name" value="Class II aaRS and biotin synthetases"/>
    <property type="match status" value="1"/>
</dbReference>
<keyword evidence="3 11" id="KW-0436">Ligase</keyword>
<dbReference type="HAMAP" id="MF_00036_B">
    <property type="entry name" value="Ala_tRNA_synth_B"/>
    <property type="match status" value="1"/>
</dbReference>
<feature type="domain" description="Alanyl-transfer RNA synthetases family profile" evidence="12">
    <location>
        <begin position="1"/>
        <end position="706"/>
    </location>
</feature>
<dbReference type="InterPro" id="IPR018164">
    <property type="entry name" value="Ala-tRNA-synth_IIc_N"/>
</dbReference>
<comment type="subcellular location">
    <subcellularLocation>
        <location evidence="11">Cytoplasm</location>
    </subcellularLocation>
</comment>
<dbReference type="Proteomes" id="UP000318437">
    <property type="component" value="Unassembled WGS sequence"/>
</dbReference>
<reference evidence="13 14" key="1">
    <citation type="submission" date="2019-02" db="EMBL/GenBank/DDBJ databases">
        <title>Deep-cultivation of Planctomycetes and their phenomic and genomic characterization uncovers novel biology.</title>
        <authorList>
            <person name="Wiegand S."/>
            <person name="Jogler M."/>
            <person name="Boedeker C."/>
            <person name="Pinto D."/>
            <person name="Vollmers J."/>
            <person name="Rivas-Marin E."/>
            <person name="Kohn T."/>
            <person name="Peeters S.H."/>
            <person name="Heuer A."/>
            <person name="Rast P."/>
            <person name="Oberbeckmann S."/>
            <person name="Bunk B."/>
            <person name="Jeske O."/>
            <person name="Meyerdierks A."/>
            <person name="Storesund J.E."/>
            <person name="Kallscheuer N."/>
            <person name="Luecker S."/>
            <person name="Lage O.M."/>
            <person name="Pohl T."/>
            <person name="Merkel B.J."/>
            <person name="Hornburger P."/>
            <person name="Mueller R.-W."/>
            <person name="Bruemmer F."/>
            <person name="Labrenz M."/>
            <person name="Spormann A.M."/>
            <person name="Op Den Camp H."/>
            <person name="Overmann J."/>
            <person name="Amann R."/>
            <person name="Jetten M.S.M."/>
            <person name="Mascher T."/>
            <person name="Medema M.H."/>
            <person name="Devos D.P."/>
            <person name="Kaster A.-K."/>
            <person name="Ovreas L."/>
            <person name="Rohde M."/>
            <person name="Galperin M.Y."/>
            <person name="Jogler C."/>
        </authorList>
    </citation>
    <scope>NUCLEOTIDE SEQUENCE [LARGE SCALE GENOMIC DNA]</scope>
    <source>
        <strain evidence="13 14">Pla144</strain>
    </source>
</reference>
<comment type="catalytic activity">
    <reaction evidence="11">
        <text>tRNA(Ala) + L-alanine + ATP = L-alanyl-tRNA(Ala) + AMP + diphosphate</text>
        <dbReference type="Rhea" id="RHEA:12540"/>
        <dbReference type="Rhea" id="RHEA-COMP:9657"/>
        <dbReference type="Rhea" id="RHEA-COMP:9923"/>
        <dbReference type="ChEBI" id="CHEBI:30616"/>
        <dbReference type="ChEBI" id="CHEBI:33019"/>
        <dbReference type="ChEBI" id="CHEBI:57972"/>
        <dbReference type="ChEBI" id="CHEBI:78442"/>
        <dbReference type="ChEBI" id="CHEBI:78497"/>
        <dbReference type="ChEBI" id="CHEBI:456215"/>
        <dbReference type="EC" id="6.1.1.7"/>
    </reaction>
</comment>
<keyword evidence="5 11" id="KW-0547">Nucleotide-binding</keyword>
<dbReference type="PANTHER" id="PTHR11777:SF9">
    <property type="entry name" value="ALANINE--TRNA LIGASE, CYTOPLASMIC"/>
    <property type="match status" value="1"/>
</dbReference>
<dbReference type="Gene3D" id="3.30.930.10">
    <property type="entry name" value="Bira Bifunctional Protein, Domain 2"/>
    <property type="match status" value="1"/>
</dbReference>
<dbReference type="InterPro" id="IPR050058">
    <property type="entry name" value="Ala-tRNA_ligase"/>
</dbReference>
<dbReference type="InterPro" id="IPR018163">
    <property type="entry name" value="Thr/Ala-tRNA-synth_IIc_edit"/>
</dbReference>
<dbReference type="SMART" id="SM00863">
    <property type="entry name" value="tRNA_SAD"/>
    <property type="match status" value="1"/>
</dbReference>
<dbReference type="GO" id="GO:0005829">
    <property type="term" value="C:cytosol"/>
    <property type="evidence" value="ECO:0007669"/>
    <property type="project" value="TreeGrafter"/>
</dbReference>
<dbReference type="PRINTS" id="PR00980">
    <property type="entry name" value="TRNASYNTHALA"/>
</dbReference>
<keyword evidence="8 11" id="KW-0694">RNA-binding</keyword>
<keyword evidence="2 11" id="KW-0820">tRNA-binding</keyword>